<accession>A0ABV6H8Q3</accession>
<comment type="caution">
    <text evidence="1">The sequence shown here is derived from an EMBL/GenBank/DDBJ whole genome shotgun (WGS) entry which is preliminary data.</text>
</comment>
<dbReference type="SUPFAM" id="SSF53213">
    <property type="entry name" value="LigB-like"/>
    <property type="match status" value="1"/>
</dbReference>
<keyword evidence="2" id="KW-1185">Reference proteome</keyword>
<evidence type="ECO:0000313" key="1">
    <source>
        <dbReference type="EMBL" id="MFC0315252.1"/>
    </source>
</evidence>
<protein>
    <submittedName>
        <fullName evidence="1">Uncharacterized protein</fullName>
    </submittedName>
</protein>
<name>A0ABV6H8Q3_9ACTN</name>
<reference evidence="1 2" key="1">
    <citation type="submission" date="2024-09" db="EMBL/GenBank/DDBJ databases">
        <authorList>
            <person name="Sun Q."/>
            <person name="Mori K."/>
        </authorList>
    </citation>
    <scope>NUCLEOTIDE SEQUENCE [LARGE SCALE GENOMIC DNA]</scope>
    <source>
        <strain evidence="1 2">CCM 7957</strain>
    </source>
</reference>
<gene>
    <name evidence="1" type="ORF">ACFFJD_10355</name>
</gene>
<dbReference type="Gene3D" id="3.40.830.10">
    <property type="entry name" value="LigB-like"/>
    <property type="match status" value="1"/>
</dbReference>
<dbReference type="RefSeq" id="WP_382363778.1">
    <property type="nucleotide sequence ID" value="NZ_JBHLWV010000020.1"/>
</dbReference>
<organism evidence="1 2">
    <name type="scientific">Gordonia phosphorivorans</name>
    <dbReference type="NCBI Taxonomy" id="1056982"/>
    <lineage>
        <taxon>Bacteria</taxon>
        <taxon>Bacillati</taxon>
        <taxon>Actinomycetota</taxon>
        <taxon>Actinomycetes</taxon>
        <taxon>Mycobacteriales</taxon>
        <taxon>Gordoniaceae</taxon>
        <taxon>Gordonia</taxon>
    </lineage>
</organism>
<evidence type="ECO:0000313" key="2">
    <source>
        <dbReference type="Proteomes" id="UP001589783"/>
    </source>
</evidence>
<dbReference type="Proteomes" id="UP001589783">
    <property type="component" value="Unassembled WGS sequence"/>
</dbReference>
<dbReference type="EMBL" id="JBHLWV010000020">
    <property type="protein sequence ID" value="MFC0315252.1"/>
    <property type="molecule type" value="Genomic_DNA"/>
</dbReference>
<sequence>MLAQIAVIPSAPLLVPELAGPDAVDTEAVRAAVLAVGADLAGASRRWVAVGAGFPPAGSPPRSGDFGAYGVAVPVHLPSESGLTEQVPAAGDRLPLPLLLAGWLGARVQPPPREIEPIVVDPSTAGAACAELGARIVRDIAADEEPVGLLVVADGPTALSPRAPGGGERASAWALQHRLEAALRGGDAAALAGLGEAECAAEGVDSRAAWQVLGGALRDLPVDEVDVVYAQAPFGVGYLAATLRPRGGRR</sequence>
<proteinExistence type="predicted"/>